<dbReference type="InterPro" id="IPR013328">
    <property type="entry name" value="6PGD_dom2"/>
</dbReference>
<dbReference type="InterPro" id="IPR013332">
    <property type="entry name" value="KPR_N"/>
</dbReference>
<evidence type="ECO:0000256" key="8">
    <source>
        <dbReference type="ARBA" id="ARBA00048793"/>
    </source>
</evidence>
<keyword evidence="9" id="KW-0566">Pantothenate biosynthesis</keyword>
<dbReference type="RefSeq" id="WP_121698212.1">
    <property type="nucleotide sequence ID" value="NZ_JBCLPP010000038.1"/>
</dbReference>
<dbReference type="InterPro" id="IPR051402">
    <property type="entry name" value="KPR-Related"/>
</dbReference>
<evidence type="ECO:0000256" key="7">
    <source>
        <dbReference type="ARBA" id="ARBA00032024"/>
    </source>
</evidence>
<dbReference type="NCBIfam" id="TIGR00745">
    <property type="entry name" value="apbA_panE"/>
    <property type="match status" value="1"/>
</dbReference>
<dbReference type="PANTHER" id="PTHR21708:SF26">
    <property type="entry name" value="2-DEHYDROPANTOATE 2-REDUCTASE"/>
    <property type="match status" value="1"/>
</dbReference>
<organism evidence="12 13">
    <name type="scientific">Heminiphilus faecis</name>
    <dbReference type="NCBI Taxonomy" id="2601703"/>
    <lineage>
        <taxon>Bacteria</taxon>
        <taxon>Pseudomonadati</taxon>
        <taxon>Bacteroidota</taxon>
        <taxon>Bacteroidia</taxon>
        <taxon>Bacteroidales</taxon>
        <taxon>Muribaculaceae</taxon>
        <taxon>Heminiphilus</taxon>
    </lineage>
</organism>
<dbReference type="SUPFAM" id="SSF48179">
    <property type="entry name" value="6-phosphogluconate dehydrogenase C-terminal domain-like"/>
    <property type="match status" value="1"/>
</dbReference>
<evidence type="ECO:0000256" key="2">
    <source>
        <dbReference type="ARBA" id="ARBA00007870"/>
    </source>
</evidence>
<evidence type="ECO:0000256" key="3">
    <source>
        <dbReference type="ARBA" id="ARBA00013014"/>
    </source>
</evidence>
<dbReference type="Pfam" id="PF02558">
    <property type="entry name" value="ApbA"/>
    <property type="match status" value="1"/>
</dbReference>
<dbReference type="GO" id="GO:0008677">
    <property type="term" value="F:2-dehydropantoate 2-reductase activity"/>
    <property type="evidence" value="ECO:0007669"/>
    <property type="project" value="UniProtKB-EC"/>
</dbReference>
<comment type="function">
    <text evidence="9">Catalyzes the NADPH-dependent reduction of ketopantoate into pantoic acid.</text>
</comment>
<proteinExistence type="inferred from homology"/>
<evidence type="ECO:0000313" key="12">
    <source>
        <dbReference type="EMBL" id="MEY8246249.1"/>
    </source>
</evidence>
<dbReference type="EC" id="1.1.1.169" evidence="3 9"/>
<comment type="similarity">
    <text evidence="2 9">Belongs to the ketopantoate reductase family.</text>
</comment>
<comment type="catalytic activity">
    <reaction evidence="8 9">
        <text>(R)-pantoate + NADP(+) = 2-dehydropantoate + NADPH + H(+)</text>
        <dbReference type="Rhea" id="RHEA:16233"/>
        <dbReference type="ChEBI" id="CHEBI:11561"/>
        <dbReference type="ChEBI" id="CHEBI:15378"/>
        <dbReference type="ChEBI" id="CHEBI:15980"/>
        <dbReference type="ChEBI" id="CHEBI:57783"/>
        <dbReference type="ChEBI" id="CHEBI:58349"/>
        <dbReference type="EC" id="1.1.1.169"/>
    </reaction>
</comment>
<dbReference type="InterPro" id="IPR013752">
    <property type="entry name" value="KPA_reductase"/>
</dbReference>
<evidence type="ECO:0000256" key="4">
    <source>
        <dbReference type="ARBA" id="ARBA00019465"/>
    </source>
</evidence>
<keyword evidence="5 9" id="KW-0521">NADP</keyword>
<keyword evidence="6 9" id="KW-0560">Oxidoreductase</keyword>
<gene>
    <name evidence="12" type="ORF">AAK873_11580</name>
</gene>
<dbReference type="Proteomes" id="UP001565200">
    <property type="component" value="Unassembled WGS sequence"/>
</dbReference>
<dbReference type="InterPro" id="IPR036291">
    <property type="entry name" value="NAD(P)-bd_dom_sf"/>
</dbReference>
<accession>A0ABV4D1L9</accession>
<evidence type="ECO:0000256" key="9">
    <source>
        <dbReference type="RuleBase" id="RU362068"/>
    </source>
</evidence>
<feature type="domain" description="Ketopantoate reductase C-terminal" evidence="11">
    <location>
        <begin position="180"/>
        <end position="299"/>
    </location>
</feature>
<dbReference type="PANTHER" id="PTHR21708">
    <property type="entry name" value="PROBABLE 2-DEHYDROPANTOATE 2-REDUCTASE"/>
    <property type="match status" value="1"/>
</dbReference>
<keyword evidence="13" id="KW-1185">Reference proteome</keyword>
<dbReference type="Gene3D" id="3.40.50.720">
    <property type="entry name" value="NAD(P)-binding Rossmann-like Domain"/>
    <property type="match status" value="1"/>
</dbReference>
<evidence type="ECO:0000256" key="5">
    <source>
        <dbReference type="ARBA" id="ARBA00022857"/>
    </source>
</evidence>
<dbReference type="Gene3D" id="1.10.1040.10">
    <property type="entry name" value="N-(1-d-carboxylethyl)-l-norvaline Dehydrogenase, domain 2"/>
    <property type="match status" value="1"/>
</dbReference>
<comment type="pathway">
    <text evidence="1 9">Cofactor biosynthesis; (R)-pantothenate biosynthesis; (R)-pantoate from 3-methyl-2-oxobutanoate: step 2/2.</text>
</comment>
<evidence type="ECO:0000259" key="10">
    <source>
        <dbReference type="Pfam" id="PF02558"/>
    </source>
</evidence>
<dbReference type="Pfam" id="PF08546">
    <property type="entry name" value="ApbA_C"/>
    <property type="match status" value="1"/>
</dbReference>
<protein>
    <recommendedName>
        <fullName evidence="4 9">2-dehydropantoate 2-reductase</fullName>
        <ecNumber evidence="3 9">1.1.1.169</ecNumber>
    </recommendedName>
    <alternativeName>
        <fullName evidence="7 9">Ketopantoate reductase</fullName>
    </alternativeName>
</protein>
<reference evidence="12 13" key="1">
    <citation type="submission" date="2024-03" db="EMBL/GenBank/DDBJ databases">
        <title>Mouse gut bacterial collection (mGBC) of GemPharmatech.</title>
        <authorList>
            <person name="He Y."/>
            <person name="Dong L."/>
            <person name="Wu D."/>
            <person name="Gao X."/>
            <person name="Lin Z."/>
        </authorList>
    </citation>
    <scope>NUCLEOTIDE SEQUENCE [LARGE SCALE GENOMIC DNA]</scope>
    <source>
        <strain evidence="12 13">54-13</strain>
    </source>
</reference>
<dbReference type="InterPro" id="IPR008927">
    <property type="entry name" value="6-PGluconate_DH-like_C_sf"/>
</dbReference>
<name>A0ABV4D1L9_9BACT</name>
<evidence type="ECO:0000259" key="11">
    <source>
        <dbReference type="Pfam" id="PF08546"/>
    </source>
</evidence>
<evidence type="ECO:0000313" key="13">
    <source>
        <dbReference type="Proteomes" id="UP001565200"/>
    </source>
</evidence>
<evidence type="ECO:0000256" key="1">
    <source>
        <dbReference type="ARBA" id="ARBA00004994"/>
    </source>
</evidence>
<dbReference type="SUPFAM" id="SSF51735">
    <property type="entry name" value="NAD(P)-binding Rossmann-fold domains"/>
    <property type="match status" value="1"/>
</dbReference>
<dbReference type="EMBL" id="JBCLPP010000038">
    <property type="protein sequence ID" value="MEY8246249.1"/>
    <property type="molecule type" value="Genomic_DNA"/>
</dbReference>
<sequence length="304" mass="32701">MKYLVIGTGGVGGSIAAFLHLAGKDVSCIARGKALDTMRRDGMKFHSTLKGEHIIPVDVHSAEDYNGKADVIFVTVKGYSIDDIGPIISKCSGKDTIVIPLLNVYGTGARIAATAPDVNVLDGCIYIVGFKSGTGEITQMGEIFHIVYGVPRGHNVDPVLLDKINTDLTEAGIKVTLSDDIDRDTFIKWSFISAMALTGAYYDIPMGPIQHDGPERNTFIGLSRESEALGHKCGIDFGCDLVKHHLDVIDSLDPESTASLQKDLKSGHESEIQGQLFDIIDRARAAGVATPVYDLIAEHFTSNI</sequence>
<evidence type="ECO:0000256" key="6">
    <source>
        <dbReference type="ARBA" id="ARBA00023002"/>
    </source>
</evidence>
<feature type="domain" description="Ketopantoate reductase N-terminal" evidence="10">
    <location>
        <begin position="4"/>
        <end position="149"/>
    </location>
</feature>
<dbReference type="InterPro" id="IPR003710">
    <property type="entry name" value="ApbA"/>
</dbReference>
<comment type="caution">
    <text evidence="12">The sequence shown here is derived from an EMBL/GenBank/DDBJ whole genome shotgun (WGS) entry which is preliminary data.</text>
</comment>